<keyword evidence="4" id="KW-1185">Reference proteome</keyword>
<dbReference type="PANTHER" id="PTHR19321">
    <property type="entry name" value="PROTEIN REGULATOR OF CYTOKINESIS 1 PRC1-RELATED"/>
    <property type="match status" value="1"/>
</dbReference>
<evidence type="ECO:0000313" key="3">
    <source>
        <dbReference type="EMBL" id="ABN64583.2"/>
    </source>
</evidence>
<dbReference type="KEGG" id="pic:PICST_54013"/>
<dbReference type="OMA" id="KRITRHF"/>
<dbReference type="HOGENOM" id="CLU_320776_0_0_1"/>
<dbReference type="GeneID" id="4837653"/>
<dbReference type="GO" id="GO:1990023">
    <property type="term" value="C:mitotic spindle midzone"/>
    <property type="evidence" value="ECO:0007669"/>
    <property type="project" value="TreeGrafter"/>
</dbReference>
<dbReference type="GO" id="GO:0051256">
    <property type="term" value="P:mitotic spindle midzone assembly"/>
    <property type="evidence" value="ECO:0007669"/>
    <property type="project" value="TreeGrafter"/>
</dbReference>
<reference evidence="3 4" key="1">
    <citation type="journal article" date="2007" name="Nat. Biotechnol.">
        <title>Genome sequence of the lignocellulose-bioconverting and xylose-fermenting yeast Pichia stipitis.</title>
        <authorList>
            <person name="Jeffries T.W."/>
            <person name="Grigoriev I.V."/>
            <person name="Grimwood J."/>
            <person name="Laplaza J.M."/>
            <person name="Aerts A."/>
            <person name="Salamov A."/>
            <person name="Schmutz J."/>
            <person name="Lindquist E."/>
            <person name="Dehal P."/>
            <person name="Shapiro H."/>
            <person name="Jin Y.S."/>
            <person name="Passoth V."/>
            <person name="Richardson P.M."/>
        </authorList>
    </citation>
    <scope>NUCLEOTIDE SEQUENCE [LARGE SCALE GENOMIC DNA]</scope>
    <source>
        <strain evidence="4">ATCC 58785 / CBS 6054 / NBRC 10063 / NRRL Y-11545</strain>
    </source>
</reference>
<feature type="coiled-coil region" evidence="1">
    <location>
        <begin position="521"/>
        <end position="548"/>
    </location>
</feature>
<proteinExistence type="predicted"/>
<feature type="compositionally biased region" description="Low complexity" evidence="2">
    <location>
        <begin position="659"/>
        <end position="670"/>
    </location>
</feature>
<sequence length="845" mass="97349">MYVDTSDIISTIVVDAPEADADSSEMEKEKKFDSIVLNVNQTIKELSQIYSTIGYSSQEISAKKAEIFSHIENTISNFVSSLQREKNSIENECEWLRQQIRIILAMINESRGEKSLSLLERGLAFNDNSLYEEGYKEEVLRKLAQIQQRKLMTQDFNDNQMDYEQQYDYMMKTIPQLSLIELKNKLNSIFLEVLKAFVVLFKKLNDLNLEYVNKGEIVGDIHSQDANSQILSTLHSKEEAEMHQSLINEFESIIEEMNLSKKNSGLKHPGSKDDSNTFILSSPRKSKKEKTDQPDSQIDSLRDINYQLVRVIRGLKITKITPDILSAVQKEIDYCNREIESRKQRIGQITETCFFLIKTLHLNNDQLLEIQKSHEVKHDGSDGFFDIETLRLIQHDPSQFGLVDAHLNYLDRFCNILQNIKDTKQQKWEHYVSTCQSLWEKLGESAEYTENFLKMNSALTDISLMNLKLELNKLYMKRSEFIESFISDARVEIEKLWDKMFYGKEQRVTFRYYNYDADDDSHDKETVLSEHEQELARLESEYTSKSSVLIHYEQLNGLIKDQEFLRESSKNSERLLSKDSCKILLNEEKIRKRINKNLPRLLEGLKSEIVKYNNSALQEGKKPISINGEDFFEKILIIESEQLNQSSARSTRGFRKPRTTTSVSPTRTNNKAPINRTRPIVSPVKTSRSPTSMSARASRPTLSRRTSPLNTLSERTFNNPTTIRLTNAINSSMSGSSNSSTSSAESPIHMGNSFSPMKSFVAHLQPLNSPLVADGNKMSQISKRNLNHNLQKEYSSPYEMSPIKINLKNSSGRKHSISTCDTSTLIGDDYQHWRNEKIKQMNSMQ</sequence>
<accession>A3LPZ0</accession>
<dbReference type="EMBL" id="CP000496">
    <property type="protein sequence ID" value="ABN64583.2"/>
    <property type="molecule type" value="Genomic_DNA"/>
</dbReference>
<dbReference type="Gene3D" id="1.20.58.1520">
    <property type="match status" value="1"/>
</dbReference>
<dbReference type="eggNOG" id="KOG4302">
    <property type="taxonomic scope" value="Eukaryota"/>
</dbReference>
<feature type="region of interest" description="Disordered" evidence="2">
    <location>
        <begin position="647"/>
        <end position="706"/>
    </location>
</feature>
<dbReference type="RefSeq" id="XP_001382612.2">
    <property type="nucleotide sequence ID" value="XM_001382575.1"/>
</dbReference>
<organism evidence="3 4">
    <name type="scientific">Scheffersomyces stipitis (strain ATCC 58785 / CBS 6054 / NBRC 10063 / NRRL Y-11545)</name>
    <name type="common">Yeast</name>
    <name type="synonym">Pichia stipitis</name>
    <dbReference type="NCBI Taxonomy" id="322104"/>
    <lineage>
        <taxon>Eukaryota</taxon>
        <taxon>Fungi</taxon>
        <taxon>Dikarya</taxon>
        <taxon>Ascomycota</taxon>
        <taxon>Saccharomycotina</taxon>
        <taxon>Pichiomycetes</taxon>
        <taxon>Debaryomycetaceae</taxon>
        <taxon>Scheffersomyces</taxon>
    </lineage>
</organism>
<dbReference type="GO" id="GO:0005737">
    <property type="term" value="C:cytoplasm"/>
    <property type="evidence" value="ECO:0007669"/>
    <property type="project" value="TreeGrafter"/>
</dbReference>
<dbReference type="OrthoDB" id="642895at2759"/>
<evidence type="ECO:0000256" key="1">
    <source>
        <dbReference type="SAM" id="Coils"/>
    </source>
</evidence>
<keyword evidence="1" id="KW-0175">Coiled coil</keyword>
<evidence type="ECO:0000256" key="2">
    <source>
        <dbReference type="SAM" id="MobiDB-lite"/>
    </source>
</evidence>
<feature type="region of interest" description="Disordered" evidence="2">
    <location>
        <begin position="262"/>
        <end position="296"/>
    </location>
</feature>
<dbReference type="STRING" id="322104.A3LPZ0"/>
<dbReference type="Pfam" id="PF03999">
    <property type="entry name" value="MAP65_ASE1"/>
    <property type="match status" value="1"/>
</dbReference>
<evidence type="ECO:0000313" key="4">
    <source>
        <dbReference type="Proteomes" id="UP000002258"/>
    </source>
</evidence>
<dbReference type="InterPro" id="IPR007145">
    <property type="entry name" value="MAP65_Ase1_PRC1"/>
</dbReference>
<dbReference type="GO" id="GO:0008017">
    <property type="term" value="F:microtubule binding"/>
    <property type="evidence" value="ECO:0007669"/>
    <property type="project" value="InterPro"/>
</dbReference>
<gene>
    <name evidence="3" type="ORF">PICST_54013</name>
</gene>
<name>A3LPZ0_PICST</name>
<dbReference type="AlphaFoldDB" id="A3LPZ0"/>
<dbReference type="Proteomes" id="UP000002258">
    <property type="component" value="Chromosome 2"/>
</dbReference>
<feature type="compositionally biased region" description="Polar residues" evidence="2">
    <location>
        <begin position="684"/>
        <end position="706"/>
    </location>
</feature>
<dbReference type="InParanoid" id="A3LPZ0"/>
<protein>
    <recommendedName>
        <fullName evidence="5">Anaphase spindle elongation protein</fullName>
    </recommendedName>
</protein>
<evidence type="ECO:0008006" key="5">
    <source>
        <dbReference type="Google" id="ProtNLM"/>
    </source>
</evidence>
<dbReference type="PANTHER" id="PTHR19321:SF41">
    <property type="entry name" value="FASCETTO-RELATED"/>
    <property type="match status" value="1"/>
</dbReference>
<dbReference type="FunCoup" id="A3LPZ0">
    <property type="interactions" value="187"/>
</dbReference>